<reference evidence="1 2" key="1">
    <citation type="submission" date="2022-05" db="EMBL/GenBank/DDBJ databases">
        <title>Genome Sequencing of Bee-Associated Microbes.</title>
        <authorList>
            <person name="Dunlap C."/>
        </authorList>
    </citation>
    <scope>NUCLEOTIDE SEQUENCE [LARGE SCALE GENOMIC DNA]</scope>
    <source>
        <strain evidence="1 2">NRRL NRS-750</strain>
    </source>
</reference>
<protein>
    <submittedName>
        <fullName evidence="1">Uncharacterized protein</fullName>
    </submittedName>
</protein>
<gene>
    <name evidence="1" type="ORF">M5X04_04215</name>
</gene>
<comment type="caution">
    <text evidence="1">The sequence shown here is derived from an EMBL/GenBank/DDBJ whole genome shotgun (WGS) entry which is preliminary data.</text>
</comment>
<accession>A0ABT4E458</accession>
<sequence length="66" mass="7938">MNERELTLWIQGLVKCDEYKSFIDQLQRLHERRLPIDKFAEKEILDSYAQFLKAEMTKRFPSDMSG</sequence>
<proteinExistence type="predicted"/>
<dbReference type="Proteomes" id="UP001527090">
    <property type="component" value="Unassembled WGS sequence"/>
</dbReference>
<keyword evidence="2" id="KW-1185">Reference proteome</keyword>
<dbReference type="RefSeq" id="WP_231515070.1">
    <property type="nucleotide sequence ID" value="NZ_JAMDLY010000005.1"/>
</dbReference>
<evidence type="ECO:0000313" key="1">
    <source>
        <dbReference type="EMBL" id="MCY9528541.1"/>
    </source>
</evidence>
<dbReference type="EMBL" id="JAMDLY010000005">
    <property type="protein sequence ID" value="MCY9528541.1"/>
    <property type="molecule type" value="Genomic_DNA"/>
</dbReference>
<name>A0ABT4E458_PAEAL</name>
<evidence type="ECO:0000313" key="2">
    <source>
        <dbReference type="Proteomes" id="UP001527090"/>
    </source>
</evidence>
<organism evidence="1 2">
    <name type="scientific">Paenibacillus alvei</name>
    <name type="common">Bacillus alvei</name>
    <dbReference type="NCBI Taxonomy" id="44250"/>
    <lineage>
        <taxon>Bacteria</taxon>
        <taxon>Bacillati</taxon>
        <taxon>Bacillota</taxon>
        <taxon>Bacilli</taxon>
        <taxon>Bacillales</taxon>
        <taxon>Paenibacillaceae</taxon>
        <taxon>Paenibacillus</taxon>
    </lineage>
</organism>